<dbReference type="InterPro" id="IPR020557">
    <property type="entry name" value="Fumarate_lyase_CS"/>
</dbReference>
<dbReference type="Pfam" id="PF00206">
    <property type="entry name" value="Lyase_1"/>
    <property type="match status" value="1"/>
</dbReference>
<dbReference type="GO" id="GO:0016829">
    <property type="term" value="F:lyase activity"/>
    <property type="evidence" value="ECO:0007669"/>
    <property type="project" value="UniProtKB-KW"/>
</dbReference>
<dbReference type="RefSeq" id="WP_142620837.1">
    <property type="nucleotide sequence ID" value="NZ_VIRM01000027.1"/>
</dbReference>
<accession>A0A544YQQ0</accession>
<dbReference type="CDD" id="cd01597">
    <property type="entry name" value="pCLME"/>
    <property type="match status" value="1"/>
</dbReference>
<dbReference type="Gene3D" id="1.20.200.10">
    <property type="entry name" value="Fumarase/aspartase (Central domain)"/>
    <property type="match status" value="1"/>
</dbReference>
<reference evidence="3 4" key="1">
    <citation type="submission" date="2019-07" db="EMBL/GenBank/DDBJ databases">
        <title>Microbispora hainanensis DSM 45428.</title>
        <authorList>
            <person name="Thawai C."/>
        </authorList>
    </citation>
    <scope>NUCLEOTIDE SEQUENCE [LARGE SCALE GENOMIC DNA]</scope>
    <source>
        <strain evidence="3 4">DSM 45428</strain>
    </source>
</reference>
<sequence>MTARITDSSAYAHLWGTDELRQIFEERARLQGWLDVLAALARAQAAEGLIPAHAASVITDELRADRLDLDRIARGTRETGHSTLGLIHELRRVLPEAAHEHVYVGATVQDVTDTWTSMAVRTVGGIVWRDLRRIEERLVELAVEHRETPIAGRTHGQPGAPATFGWKAASWADEIRRHLDRLREGAPRWLVAQLGGGIGTLVAYGDRGLAVRARFAAELGLADPVISWLSARDRIAEFGGLLALITGTLARIGEEVYELQRPEIGELGEPRAAGVVGSITMHHKRNPEGSEHLNTLARLVRANAGVLLESVVSQHERDGRAWKAEWVALPEVCLLAGKALALGVELVEGLEVHSDRMAANMRTYLGDTQNPSDPGFAVEMVDLVVARARRARAEESPSWP</sequence>
<dbReference type="PRINTS" id="PR00145">
    <property type="entry name" value="ARGSUCLYASE"/>
</dbReference>
<dbReference type="InterPro" id="IPR022761">
    <property type="entry name" value="Fumarate_lyase_N"/>
</dbReference>
<dbReference type="EMBL" id="VIRM01000027">
    <property type="protein sequence ID" value="TQS19066.1"/>
    <property type="molecule type" value="Genomic_DNA"/>
</dbReference>
<gene>
    <name evidence="3" type="ORF">FLX08_22075</name>
</gene>
<organism evidence="3 4">
    <name type="scientific">Microbispora hainanensis</name>
    <dbReference type="NCBI Taxonomy" id="568844"/>
    <lineage>
        <taxon>Bacteria</taxon>
        <taxon>Bacillati</taxon>
        <taxon>Actinomycetota</taxon>
        <taxon>Actinomycetes</taxon>
        <taxon>Streptosporangiales</taxon>
        <taxon>Streptosporangiaceae</taxon>
        <taxon>Microbispora</taxon>
    </lineage>
</organism>
<keyword evidence="1 3" id="KW-0456">Lyase</keyword>
<dbReference type="InterPro" id="IPR000362">
    <property type="entry name" value="Fumarate_lyase_fam"/>
</dbReference>
<feature type="domain" description="Fumarate lyase N-terminal" evidence="2">
    <location>
        <begin position="17"/>
        <end position="300"/>
    </location>
</feature>
<dbReference type="InterPro" id="IPR008948">
    <property type="entry name" value="L-Aspartase-like"/>
</dbReference>
<dbReference type="PANTHER" id="PTHR43172">
    <property type="entry name" value="ADENYLOSUCCINATE LYASE"/>
    <property type="match status" value="1"/>
</dbReference>
<dbReference type="SUPFAM" id="SSF48557">
    <property type="entry name" value="L-aspartase-like"/>
    <property type="match status" value="1"/>
</dbReference>
<evidence type="ECO:0000259" key="2">
    <source>
        <dbReference type="Pfam" id="PF00206"/>
    </source>
</evidence>
<evidence type="ECO:0000313" key="4">
    <source>
        <dbReference type="Proteomes" id="UP000316541"/>
    </source>
</evidence>
<evidence type="ECO:0000256" key="1">
    <source>
        <dbReference type="ARBA" id="ARBA00023239"/>
    </source>
</evidence>
<comment type="caution">
    <text evidence="3">The sequence shown here is derived from an EMBL/GenBank/DDBJ whole genome shotgun (WGS) entry which is preliminary data.</text>
</comment>
<proteinExistence type="predicted"/>
<protein>
    <submittedName>
        <fullName evidence="3">Adenylosuccinate lyase family protein</fullName>
    </submittedName>
</protein>
<dbReference type="AlphaFoldDB" id="A0A544YQQ0"/>
<name>A0A544YQQ0_9ACTN</name>
<dbReference type="Proteomes" id="UP000316541">
    <property type="component" value="Unassembled WGS sequence"/>
</dbReference>
<evidence type="ECO:0000313" key="3">
    <source>
        <dbReference type="EMBL" id="TQS19066.1"/>
    </source>
</evidence>
<dbReference type="PROSITE" id="PS00163">
    <property type="entry name" value="FUMARATE_LYASES"/>
    <property type="match status" value="1"/>
</dbReference>
<dbReference type="PRINTS" id="PR00149">
    <property type="entry name" value="FUMRATELYASE"/>
</dbReference>